<protein>
    <submittedName>
        <fullName evidence="1">Uncharacterized protein</fullName>
    </submittedName>
</protein>
<name>A0A150PNR0_SORCE</name>
<accession>A0A150PNR0</accession>
<dbReference type="EMBL" id="JELY01000996">
    <property type="protein sequence ID" value="KYF57302.1"/>
    <property type="molecule type" value="Genomic_DNA"/>
</dbReference>
<gene>
    <name evidence="1" type="ORF">BE08_26490</name>
</gene>
<organism evidence="1 2">
    <name type="scientific">Sorangium cellulosum</name>
    <name type="common">Polyangium cellulosum</name>
    <dbReference type="NCBI Taxonomy" id="56"/>
    <lineage>
        <taxon>Bacteria</taxon>
        <taxon>Pseudomonadati</taxon>
        <taxon>Myxococcota</taxon>
        <taxon>Polyangia</taxon>
        <taxon>Polyangiales</taxon>
        <taxon>Polyangiaceae</taxon>
        <taxon>Sorangium</taxon>
    </lineage>
</organism>
<comment type="caution">
    <text evidence="1">The sequence shown here is derived from an EMBL/GenBank/DDBJ whole genome shotgun (WGS) entry which is preliminary data.</text>
</comment>
<sequence>MTTQSEQHAAAAGARRCITQVNSLDDLVGAHPDALRHFYEAGKPADPAELGDAPRGRLLALQPTVGFHLATRPLITALASRWMPWKGNEFDHGGNSGTNLVFGSKVWRFKAQLLPSELDGAPTLALTYGERAFGNPWPVSALKDELRAVGPGVAIGPMLLKWQERWHHVLWFGLTRVTPQ</sequence>
<dbReference type="Proteomes" id="UP000075420">
    <property type="component" value="Unassembled WGS sequence"/>
</dbReference>
<proteinExistence type="predicted"/>
<reference evidence="1 2" key="1">
    <citation type="submission" date="2014-02" db="EMBL/GenBank/DDBJ databases">
        <title>The small core and large imbalanced accessory genome model reveals a collaborative survival strategy of Sorangium cellulosum strains in nature.</title>
        <authorList>
            <person name="Han K."/>
            <person name="Peng R."/>
            <person name="Blom J."/>
            <person name="Li Y.-Z."/>
        </authorList>
    </citation>
    <scope>NUCLEOTIDE SEQUENCE [LARGE SCALE GENOMIC DNA]</scope>
    <source>
        <strain evidence="1 2">So0157-25</strain>
    </source>
</reference>
<evidence type="ECO:0000313" key="1">
    <source>
        <dbReference type="EMBL" id="KYF57302.1"/>
    </source>
</evidence>
<evidence type="ECO:0000313" key="2">
    <source>
        <dbReference type="Proteomes" id="UP000075420"/>
    </source>
</evidence>
<dbReference type="AlphaFoldDB" id="A0A150PNR0"/>